<gene>
    <name evidence="8" type="ORF">RHTO0S_08e03070g</name>
</gene>
<evidence type="ECO:0000256" key="3">
    <source>
        <dbReference type="ARBA" id="ARBA00022827"/>
    </source>
</evidence>
<evidence type="ECO:0000256" key="1">
    <source>
        <dbReference type="ARBA" id="ARBA00007992"/>
    </source>
</evidence>
<keyword evidence="6" id="KW-1133">Transmembrane helix</keyword>
<keyword evidence="6" id="KW-0472">Membrane</keyword>
<dbReference type="SUPFAM" id="SSF54373">
    <property type="entry name" value="FAD-linked reductases, C-terminal domain"/>
    <property type="match status" value="1"/>
</dbReference>
<dbReference type="GO" id="GO:0004497">
    <property type="term" value="F:monooxygenase activity"/>
    <property type="evidence" value="ECO:0007669"/>
    <property type="project" value="UniProtKB-KW"/>
</dbReference>
<feature type="domain" description="FAD-binding" evidence="7">
    <location>
        <begin position="20"/>
        <end position="360"/>
    </location>
</feature>
<evidence type="ECO:0000256" key="5">
    <source>
        <dbReference type="ARBA" id="ARBA00023033"/>
    </source>
</evidence>
<proteinExistence type="inferred from homology"/>
<keyword evidence="3" id="KW-0274">FAD</keyword>
<dbReference type="PANTHER" id="PTHR13789">
    <property type="entry name" value="MONOOXYGENASE"/>
    <property type="match status" value="1"/>
</dbReference>
<dbReference type="Pfam" id="PF01494">
    <property type="entry name" value="FAD_binding_3"/>
    <property type="match status" value="1"/>
</dbReference>
<keyword evidence="4" id="KW-0560">Oxidoreductase</keyword>
<accession>A0A061B6Q3</accession>
<evidence type="ECO:0000256" key="2">
    <source>
        <dbReference type="ARBA" id="ARBA00022630"/>
    </source>
</evidence>
<dbReference type="PANTHER" id="PTHR13789:SF236">
    <property type="entry name" value="MONOOXYGENASE, PUTATIVE (AFU_ORTHOLOGUE AFUA_6G12060)-RELATED"/>
    <property type="match status" value="1"/>
</dbReference>
<dbReference type="InterPro" id="IPR036188">
    <property type="entry name" value="FAD/NAD-bd_sf"/>
</dbReference>
<organism evidence="8">
    <name type="scientific">Rhodotorula toruloides</name>
    <name type="common">Yeast</name>
    <name type="synonym">Rhodosporidium toruloides</name>
    <dbReference type="NCBI Taxonomy" id="5286"/>
    <lineage>
        <taxon>Eukaryota</taxon>
        <taxon>Fungi</taxon>
        <taxon>Dikarya</taxon>
        <taxon>Basidiomycota</taxon>
        <taxon>Pucciniomycotina</taxon>
        <taxon>Microbotryomycetes</taxon>
        <taxon>Sporidiobolales</taxon>
        <taxon>Sporidiobolaceae</taxon>
        <taxon>Rhodotorula</taxon>
    </lineage>
</organism>
<protein>
    <submittedName>
        <fullName evidence="8">RHTO0S08e03070g1_1</fullName>
    </submittedName>
</protein>
<evidence type="ECO:0000313" key="8">
    <source>
        <dbReference type="EMBL" id="CDR43562.1"/>
    </source>
</evidence>
<keyword evidence="2" id="KW-0285">Flavoprotein</keyword>
<evidence type="ECO:0000256" key="4">
    <source>
        <dbReference type="ARBA" id="ARBA00023002"/>
    </source>
</evidence>
<dbReference type="OrthoDB" id="9993796at2759"/>
<evidence type="ECO:0000259" key="7">
    <source>
        <dbReference type="Pfam" id="PF01494"/>
    </source>
</evidence>
<comment type="similarity">
    <text evidence="1">Belongs to the paxM FAD-dependent monooxygenase family.</text>
</comment>
<reference evidence="8" key="1">
    <citation type="journal article" date="2014" name="Genome Announc.">
        <title>Draft genome sequence of Rhodosporidium toruloides CECT1137, an oleaginous yeast of biotechnological interest.</title>
        <authorList>
            <person name="Morin N."/>
            <person name="Calcas X."/>
            <person name="Devillers H."/>
            <person name="Durrens P."/>
            <person name="Sherman D.J."/>
            <person name="Nicaud J.-M."/>
            <person name="Neuveglise C."/>
        </authorList>
    </citation>
    <scope>NUCLEOTIDE SEQUENCE</scope>
    <source>
        <strain evidence="8">CECT1137</strain>
    </source>
</reference>
<dbReference type="AlphaFoldDB" id="A0A061B6Q3"/>
<name>A0A061B6Q3_RHOTO</name>
<dbReference type="InterPro" id="IPR002938">
    <property type="entry name" value="FAD-bd"/>
</dbReference>
<keyword evidence="5" id="KW-0503">Monooxygenase</keyword>
<dbReference type="InterPro" id="IPR050493">
    <property type="entry name" value="FAD-dep_Monooxygenase_BioMet"/>
</dbReference>
<dbReference type="Gene3D" id="3.50.50.60">
    <property type="entry name" value="FAD/NAD(P)-binding domain"/>
    <property type="match status" value="1"/>
</dbReference>
<dbReference type="SUPFAM" id="SSF51905">
    <property type="entry name" value="FAD/NAD(P)-binding domain"/>
    <property type="match status" value="1"/>
</dbReference>
<dbReference type="PRINTS" id="PR00420">
    <property type="entry name" value="RNGMNOXGNASE"/>
</dbReference>
<sequence length="512" mass="56351">MASATESVHQPRVKRPEEKLKVVVIGAGLGGLAAAMAMYYAGYEVVVYEKIKKFLPLGDSLGVGENALRLLTRWGVRDKLIAIGNKSPVMHIRRWDTGEIIATQRLMDMAGYIGHRAQYHASFLSRVEELGIPVHMGTAVATFDEYVPSVTLETGEVVNCDLVIGADGIKSRTRELVLGFEDKPKSSGYACYRAYTEGDRIRDHPDAGVLVNRDASTQMNIWIGKDLHIVQNTCRNGGDFNWIITHKDDEDIAESWSQPGKVEDAVALVEQWDPTIVEAMRLTPSCLDWKIVYREPLPTWISKSGKVVLLGDSAHPHLPTSAQGASQAVEDAATLAICLELAGRDNIRLATLTYERLRYARVLKTQKTGEDTRRRWHNALRDLDAGREVDPESVKMQNEWIYALDAEADTRARFAAVSAQIKAELAANNDVPILPMSLLGDDKFDVPSISDERRREVAQMAKDMFDSWESSGAQVYKGKKRIRREEAGAGLGSATVAAPIEPAGVAIAAVGA</sequence>
<keyword evidence="6" id="KW-0812">Transmembrane</keyword>
<evidence type="ECO:0000256" key="6">
    <source>
        <dbReference type="SAM" id="Phobius"/>
    </source>
</evidence>
<dbReference type="GO" id="GO:0071949">
    <property type="term" value="F:FAD binding"/>
    <property type="evidence" value="ECO:0007669"/>
    <property type="project" value="InterPro"/>
</dbReference>
<dbReference type="EMBL" id="LK052943">
    <property type="protein sequence ID" value="CDR43562.1"/>
    <property type="molecule type" value="Genomic_DNA"/>
</dbReference>
<feature type="transmembrane region" description="Helical" evidence="6">
    <location>
        <begin position="20"/>
        <end position="41"/>
    </location>
</feature>